<name>A0A286R9R9_9BACT</name>
<organism evidence="2 3">
    <name type="scientific">Thermogutta terrifontis</name>
    <dbReference type="NCBI Taxonomy" id="1331910"/>
    <lineage>
        <taxon>Bacteria</taxon>
        <taxon>Pseudomonadati</taxon>
        <taxon>Planctomycetota</taxon>
        <taxon>Planctomycetia</taxon>
        <taxon>Pirellulales</taxon>
        <taxon>Thermoguttaceae</taxon>
        <taxon>Thermogutta</taxon>
    </lineage>
</organism>
<gene>
    <name evidence="2" type="ORF">THTE_0112</name>
</gene>
<keyword evidence="3" id="KW-1185">Reference proteome</keyword>
<accession>A0A286R9R9</accession>
<sequence>MKNHHPLDKPMWEKNAPTPEADAIIPAPKLDERALPV</sequence>
<reference evidence="2 3" key="1">
    <citation type="journal article" name="Front. Microbiol.">
        <title>Sugar Metabolism of the First Thermophilic Planctomycete Thermogutta terrifontis: Comparative Genomic and Transcriptomic Approaches.</title>
        <authorList>
            <person name="Elcheninov A.G."/>
            <person name="Menzel P."/>
            <person name="Gudbergsdottir S.R."/>
            <person name="Slesarev A.I."/>
            <person name="Kadnikov V.V."/>
            <person name="Krogh A."/>
            <person name="Bonch-Osmolovskaya E.A."/>
            <person name="Peng X."/>
            <person name="Kublanov I.V."/>
        </authorList>
    </citation>
    <scope>NUCLEOTIDE SEQUENCE [LARGE SCALE GENOMIC DNA]</scope>
    <source>
        <strain evidence="2 3">R1</strain>
    </source>
</reference>
<dbReference type="AlphaFoldDB" id="A0A286R9R9"/>
<dbReference type="EMBL" id="CP018477">
    <property type="protein sequence ID" value="ASV72714.1"/>
    <property type="molecule type" value="Genomic_DNA"/>
</dbReference>
<dbReference type="KEGG" id="ttf:THTE_0112"/>
<feature type="compositionally biased region" description="Basic and acidic residues" evidence="1">
    <location>
        <begin position="1"/>
        <end position="12"/>
    </location>
</feature>
<evidence type="ECO:0000256" key="1">
    <source>
        <dbReference type="SAM" id="MobiDB-lite"/>
    </source>
</evidence>
<feature type="region of interest" description="Disordered" evidence="1">
    <location>
        <begin position="1"/>
        <end position="37"/>
    </location>
</feature>
<evidence type="ECO:0000313" key="2">
    <source>
        <dbReference type="EMBL" id="ASV72714.1"/>
    </source>
</evidence>
<proteinExistence type="predicted"/>
<evidence type="ECO:0000313" key="3">
    <source>
        <dbReference type="Proteomes" id="UP000215086"/>
    </source>
</evidence>
<dbReference type="Proteomes" id="UP000215086">
    <property type="component" value="Chromosome"/>
</dbReference>
<protein>
    <submittedName>
        <fullName evidence="2">Uncharacterized protein</fullName>
    </submittedName>
</protein>